<comment type="caution">
    <text evidence="1">The sequence shown here is derived from an EMBL/GenBank/DDBJ whole genome shotgun (WGS) entry which is preliminary data.</text>
</comment>
<organism evidence="1 2">
    <name type="scientific">Advenella kashmirensis W13003</name>
    <dbReference type="NCBI Taxonomy" id="1424334"/>
    <lineage>
        <taxon>Bacteria</taxon>
        <taxon>Pseudomonadati</taxon>
        <taxon>Pseudomonadota</taxon>
        <taxon>Betaproteobacteria</taxon>
        <taxon>Burkholderiales</taxon>
        <taxon>Alcaligenaceae</taxon>
    </lineage>
</organism>
<dbReference type="HOGENOM" id="CLU_3113706_0_0_4"/>
<dbReference type="EMBL" id="AYXT01000001">
    <property type="protein sequence ID" value="ETF04652.1"/>
    <property type="molecule type" value="Genomic_DNA"/>
</dbReference>
<dbReference type="Proteomes" id="UP000018733">
    <property type="component" value="Unassembled WGS sequence"/>
</dbReference>
<reference evidence="1 2" key="1">
    <citation type="journal article" date="2014" name="Genome Announc.">
        <title>Draft Genome Sequence of Advenella kashmirensis Strain W13003, a Polycyclic Aromatic Hydrocarbon-Degrading Bacterium.</title>
        <authorList>
            <person name="Wang X."/>
            <person name="Jin D."/>
            <person name="Zhou L."/>
            <person name="Wu L."/>
            <person name="An W."/>
            <person name="Zhao L."/>
        </authorList>
    </citation>
    <scope>NUCLEOTIDE SEQUENCE [LARGE SCALE GENOMIC DNA]</scope>
    <source>
        <strain evidence="1 2">W13003</strain>
    </source>
</reference>
<evidence type="ECO:0000313" key="1">
    <source>
        <dbReference type="EMBL" id="ETF04652.1"/>
    </source>
</evidence>
<dbReference type="AlphaFoldDB" id="V8QYE0"/>
<keyword evidence="2" id="KW-1185">Reference proteome</keyword>
<evidence type="ECO:0000313" key="2">
    <source>
        <dbReference type="Proteomes" id="UP000018733"/>
    </source>
</evidence>
<proteinExistence type="predicted"/>
<protein>
    <submittedName>
        <fullName evidence="1">Uncharacterized protein</fullName>
    </submittedName>
</protein>
<name>V8QYE0_9BURK</name>
<sequence length="50" mass="5590">MVVHLFHEKIEMQIASLKIDNFQGMKTGFVRSGKHAVLVGGQQYGQDNSD</sequence>
<gene>
    <name evidence="1" type="ORF">W822_01585</name>
</gene>
<accession>V8QYE0</accession>